<evidence type="ECO:0000256" key="8">
    <source>
        <dbReference type="ARBA" id="ARBA00024536"/>
    </source>
</evidence>
<dbReference type="Proteomes" id="UP000179344">
    <property type="component" value="Unassembled WGS sequence"/>
</dbReference>
<dbReference type="AlphaFoldDB" id="A0A1F6TGQ4"/>
<evidence type="ECO:0000256" key="1">
    <source>
        <dbReference type="ARBA" id="ARBA00007718"/>
    </source>
</evidence>
<dbReference type="PANTHER" id="PTHR11108:SF1">
    <property type="entry name" value="FERROCHELATASE, MITOCHONDRIAL"/>
    <property type="match status" value="1"/>
</dbReference>
<dbReference type="GO" id="GO:0005737">
    <property type="term" value="C:cytoplasm"/>
    <property type="evidence" value="ECO:0007669"/>
    <property type="project" value="UniProtKB-SubCell"/>
</dbReference>
<evidence type="ECO:0000256" key="5">
    <source>
        <dbReference type="ARBA" id="ARBA00023133"/>
    </source>
</evidence>
<dbReference type="CDD" id="cd00419">
    <property type="entry name" value="Ferrochelatase_C"/>
    <property type="match status" value="1"/>
</dbReference>
<keyword evidence="7 9" id="KW-0627">Porphyrin biosynthesis</keyword>
<dbReference type="EC" id="4.98.1.1" evidence="9 10"/>
<evidence type="ECO:0000256" key="10">
    <source>
        <dbReference type="RuleBase" id="RU000607"/>
    </source>
</evidence>
<dbReference type="EMBL" id="MFST01000058">
    <property type="protein sequence ID" value="OGI44284.1"/>
    <property type="molecule type" value="Genomic_DNA"/>
</dbReference>
<dbReference type="UniPathway" id="UPA00252">
    <property type="reaction ID" value="UER00325"/>
</dbReference>
<dbReference type="InterPro" id="IPR019772">
    <property type="entry name" value="Ferrochelatase_AS"/>
</dbReference>
<dbReference type="InterPro" id="IPR033644">
    <property type="entry name" value="Ferrochelatase_C"/>
</dbReference>
<comment type="caution">
    <text evidence="11">The sequence shown here is derived from an EMBL/GenBank/DDBJ whole genome shotgun (WGS) entry which is preliminary data.</text>
</comment>
<feature type="binding site" evidence="9">
    <location>
        <position position="206"/>
    </location>
    <ligand>
        <name>Fe(2+)</name>
        <dbReference type="ChEBI" id="CHEBI:29033"/>
    </ligand>
</feature>
<accession>A0A1F6TGQ4</accession>
<keyword evidence="4 9" id="KW-0408">Iron</keyword>
<evidence type="ECO:0000256" key="6">
    <source>
        <dbReference type="ARBA" id="ARBA00023239"/>
    </source>
</evidence>
<protein>
    <recommendedName>
        <fullName evidence="9 10">Ferrochelatase</fullName>
        <ecNumber evidence="9 10">4.98.1.1</ecNumber>
    </recommendedName>
    <alternativeName>
        <fullName evidence="9">Heme synthase</fullName>
    </alternativeName>
    <alternativeName>
        <fullName evidence="9">Protoheme ferro-lyase</fullName>
    </alternativeName>
</protein>
<gene>
    <name evidence="9" type="primary">hemH</name>
    <name evidence="11" type="ORF">A2V92_05220</name>
</gene>
<reference evidence="11 12" key="1">
    <citation type="journal article" date="2016" name="Nat. Commun.">
        <title>Thousands of microbial genomes shed light on interconnected biogeochemical processes in an aquifer system.</title>
        <authorList>
            <person name="Anantharaman K."/>
            <person name="Brown C.T."/>
            <person name="Hug L.A."/>
            <person name="Sharon I."/>
            <person name="Castelle C.J."/>
            <person name="Probst A.J."/>
            <person name="Thomas B.C."/>
            <person name="Singh A."/>
            <person name="Wilkins M.J."/>
            <person name="Karaoz U."/>
            <person name="Brodie E.L."/>
            <person name="Williams K.H."/>
            <person name="Hubbard S.S."/>
            <person name="Banfield J.F."/>
        </authorList>
    </citation>
    <scope>NUCLEOTIDE SEQUENCE [LARGE SCALE GENOMIC DNA]</scope>
</reference>
<dbReference type="GO" id="GO:0006783">
    <property type="term" value="P:heme biosynthetic process"/>
    <property type="evidence" value="ECO:0007669"/>
    <property type="project" value="UniProtKB-UniRule"/>
</dbReference>
<comment type="function">
    <text evidence="9 10">Catalyzes the ferrous insertion into protoporphyrin IX.</text>
</comment>
<evidence type="ECO:0000256" key="4">
    <source>
        <dbReference type="ARBA" id="ARBA00023004"/>
    </source>
</evidence>
<comment type="pathway">
    <text evidence="9 10">Porphyrin-containing compound metabolism; protoheme biosynthesis; protoheme from protoporphyrin-IX: step 1/1.</text>
</comment>
<dbReference type="HAMAP" id="MF_00323">
    <property type="entry name" value="Ferrochelatase"/>
    <property type="match status" value="1"/>
</dbReference>
<comment type="catalytic activity">
    <reaction evidence="9 10">
        <text>heme b + 2 H(+) = protoporphyrin IX + Fe(2+)</text>
        <dbReference type="Rhea" id="RHEA:22584"/>
        <dbReference type="ChEBI" id="CHEBI:15378"/>
        <dbReference type="ChEBI" id="CHEBI:29033"/>
        <dbReference type="ChEBI" id="CHEBI:57306"/>
        <dbReference type="ChEBI" id="CHEBI:60344"/>
        <dbReference type="EC" id="4.98.1.1"/>
    </reaction>
</comment>
<evidence type="ECO:0000313" key="12">
    <source>
        <dbReference type="Proteomes" id="UP000179344"/>
    </source>
</evidence>
<feature type="binding site" evidence="9">
    <location>
        <position position="287"/>
    </location>
    <ligand>
        <name>Fe(2+)</name>
        <dbReference type="ChEBI" id="CHEBI:29033"/>
    </ligand>
</feature>
<evidence type="ECO:0000256" key="7">
    <source>
        <dbReference type="ARBA" id="ARBA00023244"/>
    </source>
</evidence>
<keyword evidence="3 9" id="KW-0479">Metal-binding</keyword>
<evidence type="ECO:0000256" key="9">
    <source>
        <dbReference type="HAMAP-Rule" id="MF_00323"/>
    </source>
</evidence>
<organism evidence="11 12">
    <name type="scientific">Candidatus Muproteobacteria bacterium RBG_16_65_31</name>
    <dbReference type="NCBI Taxonomy" id="1817759"/>
    <lineage>
        <taxon>Bacteria</taxon>
        <taxon>Pseudomonadati</taxon>
        <taxon>Pseudomonadota</taxon>
        <taxon>Candidatus Muproteobacteria</taxon>
    </lineage>
</organism>
<dbReference type="Pfam" id="PF00762">
    <property type="entry name" value="Ferrochelatase"/>
    <property type="match status" value="1"/>
</dbReference>
<sequence length="340" mass="38173">MAFTPSGQSPGATAVVLVNLGTPDAPTPAAVRTYLRELLSDRRVVEIPRLLWWPLLNGIILPLRPRVSAAKYATIWSKEGSPLQVHTERQAKLVAGYWGEARGTPVVFRHAMRYGRPRLLKVLRELHQAGAARILVLPLYPQYAAGTTASVFDEVAAFLREERNPPALRLVKHFHDHPGYIGALANLVQEHWQHHGRPDRLIFSFHGIPRRSVDKGDPYASECTRTARLLAQALALPEGQWQMTFQSRFGRAEWLKPYTAEVLQDLGRRRLVRVDVLCPGFVSDCLETLEEIGIEGKALFLGAGGKTFHALPCLNERDDWIRALCALIQENLGGWEPLRR</sequence>
<dbReference type="NCBIfam" id="TIGR00109">
    <property type="entry name" value="hemH"/>
    <property type="match status" value="1"/>
</dbReference>
<comment type="catalytic activity">
    <reaction evidence="8">
        <text>Fe-coproporphyrin III + 2 H(+) = coproporphyrin III + Fe(2+)</text>
        <dbReference type="Rhea" id="RHEA:49572"/>
        <dbReference type="ChEBI" id="CHEBI:15378"/>
        <dbReference type="ChEBI" id="CHEBI:29033"/>
        <dbReference type="ChEBI" id="CHEBI:68438"/>
        <dbReference type="ChEBI" id="CHEBI:131725"/>
        <dbReference type="EC" id="4.99.1.9"/>
    </reaction>
    <physiologicalReaction direction="right-to-left" evidence="8">
        <dbReference type="Rhea" id="RHEA:49574"/>
    </physiologicalReaction>
</comment>
<comment type="similarity">
    <text evidence="1 9 10">Belongs to the ferrochelatase family.</text>
</comment>
<proteinExistence type="inferred from homology"/>
<evidence type="ECO:0000256" key="2">
    <source>
        <dbReference type="ARBA" id="ARBA00022490"/>
    </source>
</evidence>
<keyword evidence="2 9" id="KW-0963">Cytoplasm</keyword>
<name>A0A1F6TGQ4_9PROT</name>
<dbReference type="Gene3D" id="3.40.50.1400">
    <property type="match status" value="2"/>
</dbReference>
<dbReference type="InterPro" id="IPR033659">
    <property type="entry name" value="Ferrochelatase_N"/>
</dbReference>
<dbReference type="SUPFAM" id="SSF53800">
    <property type="entry name" value="Chelatase"/>
    <property type="match status" value="1"/>
</dbReference>
<dbReference type="CDD" id="cd03411">
    <property type="entry name" value="Ferrochelatase_N"/>
    <property type="match status" value="1"/>
</dbReference>
<keyword evidence="5 9" id="KW-0350">Heme biosynthesis</keyword>
<dbReference type="PANTHER" id="PTHR11108">
    <property type="entry name" value="FERROCHELATASE"/>
    <property type="match status" value="1"/>
</dbReference>
<dbReference type="GO" id="GO:0004325">
    <property type="term" value="F:ferrochelatase activity"/>
    <property type="evidence" value="ECO:0007669"/>
    <property type="project" value="UniProtKB-UniRule"/>
</dbReference>
<evidence type="ECO:0000256" key="3">
    <source>
        <dbReference type="ARBA" id="ARBA00022723"/>
    </source>
</evidence>
<comment type="subcellular location">
    <subcellularLocation>
        <location evidence="9 10">Cytoplasm</location>
    </subcellularLocation>
</comment>
<keyword evidence="6 9" id="KW-0456">Lyase</keyword>
<dbReference type="InterPro" id="IPR001015">
    <property type="entry name" value="Ferrochelatase"/>
</dbReference>
<dbReference type="GO" id="GO:0046872">
    <property type="term" value="F:metal ion binding"/>
    <property type="evidence" value="ECO:0007669"/>
    <property type="project" value="UniProtKB-KW"/>
</dbReference>
<dbReference type="FunFam" id="3.40.50.1400:FF:000002">
    <property type="entry name" value="Ferrochelatase"/>
    <property type="match status" value="1"/>
</dbReference>
<evidence type="ECO:0000313" key="11">
    <source>
        <dbReference type="EMBL" id="OGI44284.1"/>
    </source>
</evidence>
<dbReference type="PROSITE" id="PS00534">
    <property type="entry name" value="FERROCHELATASE"/>
    <property type="match status" value="1"/>
</dbReference>